<dbReference type="Gene3D" id="3.20.20.140">
    <property type="entry name" value="Metal-dependent hydrolases"/>
    <property type="match status" value="1"/>
</dbReference>
<dbReference type="RefSeq" id="WP_015443156.1">
    <property type="nucleotide sequence ID" value="NC_020520.1"/>
</dbReference>
<gene>
    <name evidence="3" type="ORF">YM304_35950</name>
</gene>
<dbReference type="Proteomes" id="UP000011863">
    <property type="component" value="Chromosome"/>
</dbReference>
<name>A0A6C7EFG1_ILUCY</name>
<dbReference type="InterPro" id="IPR032465">
    <property type="entry name" value="ACMSD"/>
</dbReference>
<dbReference type="GO" id="GO:0019748">
    <property type="term" value="P:secondary metabolic process"/>
    <property type="evidence" value="ECO:0007669"/>
    <property type="project" value="TreeGrafter"/>
</dbReference>
<dbReference type="OrthoDB" id="8673173at2"/>
<evidence type="ECO:0000313" key="3">
    <source>
        <dbReference type="EMBL" id="BAN03909.1"/>
    </source>
</evidence>
<organism evidence="3 4">
    <name type="scientific">Ilumatobacter coccineus (strain NBRC 103263 / KCTC 29153 / YM16-304)</name>
    <dbReference type="NCBI Taxonomy" id="1313172"/>
    <lineage>
        <taxon>Bacteria</taxon>
        <taxon>Bacillati</taxon>
        <taxon>Actinomycetota</taxon>
        <taxon>Acidimicrobiia</taxon>
        <taxon>Acidimicrobiales</taxon>
        <taxon>Ilumatobacteraceae</taxon>
        <taxon>Ilumatobacter</taxon>
    </lineage>
</organism>
<accession>A0A6C7EFG1</accession>
<dbReference type="GO" id="GO:0005737">
    <property type="term" value="C:cytoplasm"/>
    <property type="evidence" value="ECO:0007669"/>
    <property type="project" value="TreeGrafter"/>
</dbReference>
<dbReference type="EMBL" id="AP012057">
    <property type="protein sequence ID" value="BAN03909.1"/>
    <property type="molecule type" value="Genomic_DNA"/>
</dbReference>
<dbReference type="SUPFAM" id="SSF51556">
    <property type="entry name" value="Metallo-dependent hydrolases"/>
    <property type="match status" value="1"/>
</dbReference>
<reference evidence="3 4" key="1">
    <citation type="journal article" date="2013" name="Int. J. Syst. Evol. Microbiol.">
        <title>Ilumatobacter nonamiense sp. nov. and Ilumatobacter coccineum sp. nov., isolated from seashore sand.</title>
        <authorList>
            <person name="Matsumoto A."/>
            <person name="Kasai H."/>
            <person name="Matsuo Y."/>
            <person name="Shizuri Y."/>
            <person name="Ichikawa N."/>
            <person name="Fujita N."/>
            <person name="Omura S."/>
            <person name="Takahashi Y."/>
        </authorList>
    </citation>
    <scope>NUCLEOTIDE SEQUENCE [LARGE SCALE GENOMIC DNA]</scope>
    <source>
        <strain evidence="4">NBRC 103263 / KCTC 29153 / YM16-304</strain>
    </source>
</reference>
<dbReference type="InterPro" id="IPR006680">
    <property type="entry name" value="Amidohydro-rel"/>
</dbReference>
<dbReference type="GO" id="GO:0001760">
    <property type="term" value="F:aminocarboxymuconate-semialdehyde decarboxylase activity"/>
    <property type="evidence" value="ECO:0007669"/>
    <property type="project" value="UniProtKB-EC"/>
</dbReference>
<evidence type="ECO:0000259" key="2">
    <source>
        <dbReference type="Pfam" id="PF04909"/>
    </source>
</evidence>
<protein>
    <submittedName>
        <fullName evidence="3">Putative 2-amino-3-carboxymuconate-6-semialdehyde decarboxylase</fullName>
        <ecNumber evidence="3">4.1.1.45</ecNumber>
    </submittedName>
</protein>
<sequence>MSGVFDLHAHVVLGDAFGAAGKYGPFHGDDAEGREYFRVGEYEMKPIPYRRSLFMNVDLRLEAMDRVGIERQMLSPNPLTLFGKIEASPAVDFARATNDAMAAIVAPHPSRLVGAAQVALQDPDAACAELERAVDQLGLVAAYIGTDYGVALDDPSLDDFYRTVVARDVPLFIHGVTNDGVGPAPDQRLHRFGLDLILGYTYEETMAVASLVLGGVLERHPDLDVCVSHGGGAIAFLAQRFDSMASFRGRDSDFAADLRRLWFDSHLEPGRARDLVVDTVGVDRMVYGTNFGGWDTPEQTDEFDAGLTRNAERLLRLEATT</sequence>
<dbReference type="PANTHER" id="PTHR21240:SF28">
    <property type="entry name" value="ISO-OROTATE DECARBOXYLASE (EUROFUNG)"/>
    <property type="match status" value="1"/>
</dbReference>
<dbReference type="PANTHER" id="PTHR21240">
    <property type="entry name" value="2-AMINO-3-CARBOXYLMUCONATE-6-SEMIALDEHYDE DECARBOXYLASE"/>
    <property type="match status" value="1"/>
</dbReference>
<dbReference type="KEGG" id="aym:YM304_35950"/>
<evidence type="ECO:0000256" key="1">
    <source>
        <dbReference type="ARBA" id="ARBA00023239"/>
    </source>
</evidence>
<proteinExistence type="predicted"/>
<feature type="domain" description="Amidohydrolase-related" evidence="2">
    <location>
        <begin position="57"/>
        <end position="305"/>
    </location>
</feature>
<keyword evidence="1 3" id="KW-0456">Lyase</keyword>
<dbReference type="GO" id="GO:0016787">
    <property type="term" value="F:hydrolase activity"/>
    <property type="evidence" value="ECO:0007669"/>
    <property type="project" value="InterPro"/>
</dbReference>
<evidence type="ECO:0000313" key="4">
    <source>
        <dbReference type="Proteomes" id="UP000011863"/>
    </source>
</evidence>
<dbReference type="Pfam" id="PF04909">
    <property type="entry name" value="Amidohydro_2"/>
    <property type="match status" value="1"/>
</dbReference>
<keyword evidence="4" id="KW-1185">Reference proteome</keyword>
<dbReference type="InterPro" id="IPR032466">
    <property type="entry name" value="Metal_Hydrolase"/>
</dbReference>
<dbReference type="EC" id="4.1.1.45" evidence="3"/>
<dbReference type="AlphaFoldDB" id="A0A6C7EFG1"/>